<gene>
    <name evidence="8" type="ORF">BCR33DRAFT_779351</name>
</gene>
<sequence length="214" mass="22589">MPSKFLIPKESHSTLDDVKQVADPVKLQFFFLFGALFLAVFLGSVDIAIGGPALDQIATELGDQVLLPWFGAAYTISEGVIPIMFCGSLSDIFGSKAVFLVSFLLFEIGSVVCGFATSMPMMIAGRAISGLGGSAILPLACTLVSQVAPEGTSAKYIAILGGAFGLGTIMGTLFGGILTSLWSWRLCFLINVPLAIYVFGSVFVAKSTLCHWTQ</sequence>
<evidence type="ECO:0000256" key="5">
    <source>
        <dbReference type="ARBA" id="ARBA00023136"/>
    </source>
</evidence>
<keyword evidence="2" id="KW-0813">Transport</keyword>
<feature type="transmembrane region" description="Helical" evidence="6">
    <location>
        <begin position="123"/>
        <end position="144"/>
    </location>
</feature>
<dbReference type="GO" id="GO:0022857">
    <property type="term" value="F:transmembrane transporter activity"/>
    <property type="evidence" value="ECO:0007669"/>
    <property type="project" value="InterPro"/>
</dbReference>
<keyword evidence="5 6" id="KW-0472">Membrane</keyword>
<evidence type="ECO:0000256" key="1">
    <source>
        <dbReference type="ARBA" id="ARBA00004127"/>
    </source>
</evidence>
<dbReference type="Pfam" id="PF07690">
    <property type="entry name" value="MFS_1"/>
    <property type="match status" value="1"/>
</dbReference>
<feature type="transmembrane region" description="Helical" evidence="6">
    <location>
        <begin position="29"/>
        <end position="54"/>
    </location>
</feature>
<feature type="transmembrane region" description="Helical" evidence="6">
    <location>
        <begin position="183"/>
        <end position="205"/>
    </location>
</feature>
<name>A0A1Y2D126_9FUNG</name>
<keyword evidence="3 6" id="KW-0812">Transmembrane</keyword>
<dbReference type="PROSITE" id="PS50850">
    <property type="entry name" value="MFS"/>
    <property type="match status" value="1"/>
</dbReference>
<evidence type="ECO:0000313" key="9">
    <source>
        <dbReference type="Proteomes" id="UP000193642"/>
    </source>
</evidence>
<dbReference type="GO" id="GO:0005886">
    <property type="term" value="C:plasma membrane"/>
    <property type="evidence" value="ECO:0007669"/>
    <property type="project" value="TreeGrafter"/>
</dbReference>
<dbReference type="GO" id="GO:0012505">
    <property type="term" value="C:endomembrane system"/>
    <property type="evidence" value="ECO:0007669"/>
    <property type="project" value="UniProtKB-SubCell"/>
</dbReference>
<evidence type="ECO:0000256" key="2">
    <source>
        <dbReference type="ARBA" id="ARBA00022448"/>
    </source>
</evidence>
<dbReference type="InterPro" id="IPR020846">
    <property type="entry name" value="MFS_dom"/>
</dbReference>
<dbReference type="InterPro" id="IPR011701">
    <property type="entry name" value="MFS"/>
</dbReference>
<dbReference type="STRING" id="329046.A0A1Y2D126"/>
<reference evidence="8 9" key="1">
    <citation type="submission" date="2016-07" db="EMBL/GenBank/DDBJ databases">
        <title>Pervasive Adenine N6-methylation of Active Genes in Fungi.</title>
        <authorList>
            <consortium name="DOE Joint Genome Institute"/>
            <person name="Mondo S.J."/>
            <person name="Dannebaum R.O."/>
            <person name="Kuo R.C."/>
            <person name="Labutti K."/>
            <person name="Haridas S."/>
            <person name="Kuo A."/>
            <person name="Salamov A."/>
            <person name="Ahrendt S.R."/>
            <person name="Lipzen A."/>
            <person name="Sullivan W."/>
            <person name="Andreopoulos W.B."/>
            <person name="Clum A."/>
            <person name="Lindquist E."/>
            <person name="Daum C."/>
            <person name="Ramamoorthy G.K."/>
            <person name="Gryganskyi A."/>
            <person name="Culley D."/>
            <person name="Magnuson J.K."/>
            <person name="James T.Y."/>
            <person name="O'Malley M.A."/>
            <person name="Stajich J.E."/>
            <person name="Spatafora J.W."/>
            <person name="Visel A."/>
            <person name="Grigoriev I.V."/>
        </authorList>
    </citation>
    <scope>NUCLEOTIDE SEQUENCE [LARGE SCALE GENOMIC DNA]</scope>
    <source>
        <strain evidence="8 9">JEL800</strain>
    </source>
</reference>
<protein>
    <submittedName>
        <fullName evidence="8">MFS general substrate transporter</fullName>
    </submittedName>
</protein>
<comment type="caution">
    <text evidence="8">The sequence shown here is derived from an EMBL/GenBank/DDBJ whole genome shotgun (WGS) entry which is preliminary data.</text>
</comment>
<dbReference type="OrthoDB" id="10021397at2759"/>
<dbReference type="PANTHER" id="PTHR23501">
    <property type="entry name" value="MAJOR FACILITATOR SUPERFAMILY"/>
    <property type="match status" value="1"/>
</dbReference>
<dbReference type="Proteomes" id="UP000193642">
    <property type="component" value="Unassembled WGS sequence"/>
</dbReference>
<dbReference type="AlphaFoldDB" id="A0A1Y2D126"/>
<dbReference type="Gene3D" id="1.20.1720.10">
    <property type="entry name" value="Multidrug resistance protein D"/>
    <property type="match status" value="1"/>
</dbReference>
<feature type="domain" description="Major facilitator superfamily (MFS) profile" evidence="7">
    <location>
        <begin position="32"/>
        <end position="214"/>
    </location>
</feature>
<feature type="transmembrane region" description="Helical" evidence="6">
    <location>
        <begin position="66"/>
        <end position="85"/>
    </location>
</feature>
<dbReference type="SUPFAM" id="SSF103473">
    <property type="entry name" value="MFS general substrate transporter"/>
    <property type="match status" value="1"/>
</dbReference>
<feature type="transmembrane region" description="Helical" evidence="6">
    <location>
        <begin position="97"/>
        <end position="117"/>
    </location>
</feature>
<evidence type="ECO:0000256" key="4">
    <source>
        <dbReference type="ARBA" id="ARBA00022989"/>
    </source>
</evidence>
<comment type="subcellular location">
    <subcellularLocation>
        <location evidence="1">Endomembrane system</location>
        <topology evidence="1">Multi-pass membrane protein</topology>
    </subcellularLocation>
</comment>
<accession>A0A1Y2D126</accession>
<evidence type="ECO:0000313" key="8">
    <source>
        <dbReference type="EMBL" id="ORY52983.1"/>
    </source>
</evidence>
<dbReference type="PANTHER" id="PTHR23501:SF191">
    <property type="entry name" value="VACUOLAR BASIC AMINO ACID TRANSPORTER 4"/>
    <property type="match status" value="1"/>
</dbReference>
<dbReference type="EMBL" id="MCGO01000002">
    <property type="protein sequence ID" value="ORY52983.1"/>
    <property type="molecule type" value="Genomic_DNA"/>
</dbReference>
<evidence type="ECO:0000256" key="3">
    <source>
        <dbReference type="ARBA" id="ARBA00022692"/>
    </source>
</evidence>
<keyword evidence="4 6" id="KW-1133">Transmembrane helix</keyword>
<keyword evidence="9" id="KW-1185">Reference proteome</keyword>
<dbReference type="InterPro" id="IPR036259">
    <property type="entry name" value="MFS_trans_sf"/>
</dbReference>
<proteinExistence type="predicted"/>
<evidence type="ECO:0000259" key="7">
    <source>
        <dbReference type="PROSITE" id="PS50850"/>
    </source>
</evidence>
<evidence type="ECO:0000256" key="6">
    <source>
        <dbReference type="SAM" id="Phobius"/>
    </source>
</evidence>
<organism evidence="8 9">
    <name type="scientific">Rhizoclosmatium globosum</name>
    <dbReference type="NCBI Taxonomy" id="329046"/>
    <lineage>
        <taxon>Eukaryota</taxon>
        <taxon>Fungi</taxon>
        <taxon>Fungi incertae sedis</taxon>
        <taxon>Chytridiomycota</taxon>
        <taxon>Chytridiomycota incertae sedis</taxon>
        <taxon>Chytridiomycetes</taxon>
        <taxon>Chytridiales</taxon>
        <taxon>Chytriomycetaceae</taxon>
        <taxon>Rhizoclosmatium</taxon>
    </lineage>
</organism>
<feature type="transmembrane region" description="Helical" evidence="6">
    <location>
        <begin position="156"/>
        <end position="177"/>
    </location>
</feature>